<keyword evidence="1" id="KW-0472">Membrane</keyword>
<name>A0A502GZ19_9BACT</name>
<gene>
    <name evidence="2" type="ORF">EAH73_06250</name>
</gene>
<proteinExistence type="predicted"/>
<evidence type="ECO:0000256" key="1">
    <source>
        <dbReference type="SAM" id="Phobius"/>
    </source>
</evidence>
<dbReference type="Proteomes" id="UP000317646">
    <property type="component" value="Unassembled WGS sequence"/>
</dbReference>
<evidence type="ECO:0000313" key="2">
    <source>
        <dbReference type="EMBL" id="TPG67321.1"/>
    </source>
</evidence>
<evidence type="ECO:0000313" key="3">
    <source>
        <dbReference type="Proteomes" id="UP000317646"/>
    </source>
</evidence>
<organism evidence="2 3">
    <name type="scientific">Hymenobacter nivis</name>
    <dbReference type="NCBI Taxonomy" id="1850093"/>
    <lineage>
        <taxon>Bacteria</taxon>
        <taxon>Pseudomonadati</taxon>
        <taxon>Bacteroidota</taxon>
        <taxon>Cytophagia</taxon>
        <taxon>Cytophagales</taxon>
        <taxon>Hymenobacteraceae</taxon>
        <taxon>Hymenobacter</taxon>
    </lineage>
</organism>
<keyword evidence="1" id="KW-0812">Transmembrane</keyword>
<dbReference type="RefSeq" id="WP_140465626.1">
    <property type="nucleotide sequence ID" value="NZ_RCYZ01000002.1"/>
</dbReference>
<protein>
    <submittedName>
        <fullName evidence="2">Uncharacterized protein</fullName>
    </submittedName>
</protein>
<sequence length="147" mass="15802">MSARYAPLPATKATTRTLHIWLLSNLGGTGWLLVDFCRENPTDYSIALVIGAVAALVSLACVPLIIPFFALTNRFCIGWFCRTTATAGAVVAFFLANYLFLKLLPLGPLGSLLSISGPYLCAALLSVGWIYRPATVPARTVRNLQLG</sequence>
<reference evidence="2 3" key="1">
    <citation type="journal article" date="2019" name="Environ. Microbiol.">
        <title>Species interactions and distinct microbial communities in high Arctic permafrost affected cryosols are associated with the CH4 and CO2 gas fluxes.</title>
        <authorList>
            <person name="Altshuler I."/>
            <person name="Hamel J."/>
            <person name="Turney S."/>
            <person name="Magnuson E."/>
            <person name="Levesque R."/>
            <person name="Greer C."/>
            <person name="Whyte L.G."/>
        </authorList>
    </citation>
    <scope>NUCLEOTIDE SEQUENCE [LARGE SCALE GENOMIC DNA]</scope>
    <source>
        <strain evidence="2 3">S9.2P</strain>
    </source>
</reference>
<feature type="transmembrane region" description="Helical" evidence="1">
    <location>
        <begin position="18"/>
        <end position="34"/>
    </location>
</feature>
<feature type="transmembrane region" description="Helical" evidence="1">
    <location>
        <begin position="77"/>
        <end position="100"/>
    </location>
</feature>
<dbReference type="OrthoDB" id="883256at2"/>
<feature type="transmembrane region" description="Helical" evidence="1">
    <location>
        <begin position="112"/>
        <end position="131"/>
    </location>
</feature>
<dbReference type="AlphaFoldDB" id="A0A502GZ19"/>
<accession>A0A502GZ19</accession>
<dbReference type="EMBL" id="RCYZ01000002">
    <property type="protein sequence ID" value="TPG67321.1"/>
    <property type="molecule type" value="Genomic_DNA"/>
</dbReference>
<feature type="transmembrane region" description="Helical" evidence="1">
    <location>
        <begin position="46"/>
        <end position="71"/>
    </location>
</feature>
<comment type="caution">
    <text evidence="2">The sequence shown here is derived from an EMBL/GenBank/DDBJ whole genome shotgun (WGS) entry which is preliminary data.</text>
</comment>
<keyword evidence="1" id="KW-1133">Transmembrane helix</keyword>
<keyword evidence="3" id="KW-1185">Reference proteome</keyword>